<evidence type="ECO:0000313" key="7">
    <source>
        <dbReference type="EMBL" id="CAH1789093.1"/>
    </source>
</evidence>
<feature type="compositionally biased region" description="Basic residues" evidence="5">
    <location>
        <begin position="143"/>
        <end position="154"/>
    </location>
</feature>
<dbReference type="SMART" id="SM00577">
    <property type="entry name" value="CPDc"/>
    <property type="match status" value="1"/>
</dbReference>
<dbReference type="CDD" id="cd07521">
    <property type="entry name" value="HAD_FCP1-like"/>
    <property type="match status" value="1"/>
</dbReference>
<feature type="compositionally biased region" description="Polar residues" evidence="5">
    <location>
        <begin position="110"/>
        <end position="122"/>
    </location>
</feature>
<organism evidence="7 8">
    <name type="scientific">Owenia fusiformis</name>
    <name type="common">Polychaete worm</name>
    <dbReference type="NCBI Taxonomy" id="6347"/>
    <lineage>
        <taxon>Eukaryota</taxon>
        <taxon>Metazoa</taxon>
        <taxon>Spiralia</taxon>
        <taxon>Lophotrochozoa</taxon>
        <taxon>Annelida</taxon>
        <taxon>Polychaeta</taxon>
        <taxon>Sedentaria</taxon>
        <taxon>Canalipalpata</taxon>
        <taxon>Sabellida</taxon>
        <taxon>Oweniida</taxon>
        <taxon>Oweniidae</taxon>
        <taxon>Owenia</taxon>
    </lineage>
</organism>
<dbReference type="GO" id="GO:0004721">
    <property type="term" value="F:phosphoprotein phosphatase activity"/>
    <property type="evidence" value="ECO:0007669"/>
    <property type="project" value="UniProtKB-KW"/>
</dbReference>
<reference evidence="7" key="1">
    <citation type="submission" date="2022-03" db="EMBL/GenBank/DDBJ databases">
        <authorList>
            <person name="Martin C."/>
        </authorList>
    </citation>
    <scope>NUCLEOTIDE SEQUENCE</scope>
</reference>
<evidence type="ECO:0000256" key="2">
    <source>
        <dbReference type="ARBA" id="ARBA00022912"/>
    </source>
</evidence>
<comment type="similarity">
    <text evidence="4">Belongs to the CTDSPL2 family.</text>
</comment>
<proteinExistence type="inferred from homology"/>
<keyword evidence="2" id="KW-0904">Protein phosphatase</keyword>
<dbReference type="SUPFAM" id="SSF56784">
    <property type="entry name" value="HAD-like"/>
    <property type="match status" value="1"/>
</dbReference>
<gene>
    <name evidence="7" type="ORF">OFUS_LOCUS14506</name>
</gene>
<name>A0A8S4P4B0_OWEFU</name>
<feature type="compositionally biased region" description="Basic and acidic residues" evidence="5">
    <location>
        <begin position="156"/>
        <end position="173"/>
    </location>
</feature>
<feature type="compositionally biased region" description="Polar residues" evidence="5">
    <location>
        <begin position="237"/>
        <end position="265"/>
    </location>
</feature>
<evidence type="ECO:0000313" key="8">
    <source>
        <dbReference type="Proteomes" id="UP000749559"/>
    </source>
</evidence>
<dbReference type="InterPro" id="IPR023214">
    <property type="entry name" value="HAD_sf"/>
</dbReference>
<feature type="domain" description="FCP1 homology" evidence="6">
    <location>
        <begin position="346"/>
        <end position="505"/>
    </location>
</feature>
<evidence type="ECO:0000256" key="1">
    <source>
        <dbReference type="ARBA" id="ARBA00022801"/>
    </source>
</evidence>
<comment type="function">
    <text evidence="3">Probable phosphatase.</text>
</comment>
<accession>A0A8S4P4B0</accession>
<feature type="region of interest" description="Disordered" evidence="5">
    <location>
        <begin position="110"/>
        <end position="192"/>
    </location>
</feature>
<dbReference type="PROSITE" id="PS50969">
    <property type="entry name" value="FCP1"/>
    <property type="match status" value="1"/>
</dbReference>
<dbReference type="FunFam" id="3.40.50.1000:FF:000015">
    <property type="entry name" value="CTD small phosphatase-like protein 2"/>
    <property type="match status" value="1"/>
</dbReference>
<feature type="region of interest" description="Disordered" evidence="5">
    <location>
        <begin position="1"/>
        <end position="95"/>
    </location>
</feature>
<dbReference type="InterPro" id="IPR050365">
    <property type="entry name" value="TIM50"/>
</dbReference>
<dbReference type="EMBL" id="CAIIXF020000007">
    <property type="protein sequence ID" value="CAH1789093.1"/>
    <property type="molecule type" value="Genomic_DNA"/>
</dbReference>
<dbReference type="Proteomes" id="UP000749559">
    <property type="component" value="Unassembled WGS sequence"/>
</dbReference>
<feature type="region of interest" description="Disordered" evidence="5">
    <location>
        <begin position="234"/>
        <end position="270"/>
    </location>
</feature>
<feature type="compositionally biased region" description="Basic and acidic residues" evidence="5">
    <location>
        <begin position="17"/>
        <end position="33"/>
    </location>
</feature>
<comment type="caution">
    <text evidence="7">The sequence shown here is derived from an EMBL/GenBank/DDBJ whole genome shotgun (WGS) entry which is preliminary data.</text>
</comment>
<protein>
    <recommendedName>
        <fullName evidence="6">FCP1 homology domain-containing protein</fullName>
    </recommendedName>
</protein>
<evidence type="ECO:0000256" key="5">
    <source>
        <dbReference type="SAM" id="MobiDB-lite"/>
    </source>
</evidence>
<evidence type="ECO:0000259" key="6">
    <source>
        <dbReference type="PROSITE" id="PS50969"/>
    </source>
</evidence>
<dbReference type="PANTHER" id="PTHR12210">
    <property type="entry name" value="DULLARD PROTEIN PHOSPHATASE"/>
    <property type="match status" value="1"/>
</dbReference>
<keyword evidence="8" id="KW-1185">Reference proteome</keyword>
<dbReference type="AlphaFoldDB" id="A0A8S4P4B0"/>
<keyword evidence="1" id="KW-0378">Hydrolase</keyword>
<evidence type="ECO:0000256" key="3">
    <source>
        <dbReference type="ARBA" id="ARBA00037324"/>
    </source>
</evidence>
<dbReference type="Gene3D" id="3.40.50.1000">
    <property type="entry name" value="HAD superfamily/HAD-like"/>
    <property type="match status" value="1"/>
</dbReference>
<sequence length="528" mass="59949">MRPRRHNGRTPAPKDVNPTEREQTTPSSEESHNTGHNLRQRTPKKEQKGSGILSTIKSYIWSEKKKPQDTEKMPPSVTALKRTRKSGCSDVNDNMLISSTPCAAKRTKLTNGTSSITQNGDVMNSPAPKGTSRTKKSTASGWKHTRRKRGKGRGKQNNDIKDTEACEETKPEVSETEGEAIPEDPTSPPRSSLLGTIFSPMFQLFNQQNGEATQEDELDVIQKLNLEINDNWESENDSACSSTTTNSSKENANPSEEVSCMYSQGSHGGQTGTVEANGNSHEIAECDSTTMPLWMPQEEDDTSEEVNESGDLEEYDQFDPYYFIKHLPELSDDMRAKVPFLPVKTRSTPEFSLVLDLDETLVHCSLNELEDAAFTFPVLFEDMTYQVYVRTRPFFREFLEHVSKFYEVILFTASKKVYANKLMNLLDPRKQLVRHRLFREHCVCVNGNYIKDLTNLGRDLSKTIIVDNSPQAFGYQLENGIPIESWFMDRDDKELIKLVPFLDGLRTVPDVRPHVREKFKLHELLPRD</sequence>
<dbReference type="GO" id="GO:0005634">
    <property type="term" value="C:nucleus"/>
    <property type="evidence" value="ECO:0007669"/>
    <property type="project" value="UniProtKB-ARBA"/>
</dbReference>
<evidence type="ECO:0000256" key="4">
    <source>
        <dbReference type="ARBA" id="ARBA00038355"/>
    </source>
</evidence>
<dbReference type="NCBIfam" id="TIGR02251">
    <property type="entry name" value="HIF-SF_euk"/>
    <property type="match status" value="1"/>
</dbReference>
<dbReference type="Pfam" id="PF03031">
    <property type="entry name" value="NIF"/>
    <property type="match status" value="1"/>
</dbReference>
<dbReference type="InterPro" id="IPR036412">
    <property type="entry name" value="HAD-like_sf"/>
</dbReference>
<feature type="compositionally biased region" description="Basic and acidic residues" evidence="5">
    <location>
        <begin position="62"/>
        <end position="72"/>
    </location>
</feature>
<dbReference type="InterPro" id="IPR004274">
    <property type="entry name" value="FCP1_dom"/>
</dbReference>
<dbReference type="InterPro" id="IPR011948">
    <property type="entry name" value="Dullard_phosphatase"/>
</dbReference>